<keyword evidence="3" id="KW-1185">Reference proteome</keyword>
<dbReference type="AlphaFoldDB" id="A0A7W7D8E3"/>
<evidence type="ECO:0000313" key="2">
    <source>
        <dbReference type="EMBL" id="MBB4701926.1"/>
    </source>
</evidence>
<gene>
    <name evidence="2" type="ORF">BJ982_003470</name>
</gene>
<reference evidence="2 3" key="1">
    <citation type="submission" date="2020-08" db="EMBL/GenBank/DDBJ databases">
        <title>Sequencing the genomes of 1000 actinobacteria strains.</title>
        <authorList>
            <person name="Klenk H.-P."/>
        </authorList>
    </citation>
    <scope>NUCLEOTIDE SEQUENCE [LARGE SCALE GENOMIC DNA]</scope>
    <source>
        <strain evidence="2 3">DSM 45784</strain>
    </source>
</reference>
<feature type="region of interest" description="Disordered" evidence="1">
    <location>
        <begin position="120"/>
        <end position="145"/>
    </location>
</feature>
<name>A0A7W7D8E3_9ACTN</name>
<dbReference type="EMBL" id="JACHND010000001">
    <property type="protein sequence ID" value="MBB4701926.1"/>
    <property type="molecule type" value="Genomic_DNA"/>
</dbReference>
<evidence type="ECO:0000256" key="1">
    <source>
        <dbReference type="SAM" id="MobiDB-lite"/>
    </source>
</evidence>
<evidence type="ECO:0000313" key="3">
    <source>
        <dbReference type="Proteomes" id="UP000542210"/>
    </source>
</evidence>
<comment type="caution">
    <text evidence="2">The sequence shown here is derived from an EMBL/GenBank/DDBJ whole genome shotgun (WGS) entry which is preliminary data.</text>
</comment>
<dbReference type="Proteomes" id="UP000542210">
    <property type="component" value="Unassembled WGS sequence"/>
</dbReference>
<dbReference type="RefSeq" id="WP_184881331.1">
    <property type="nucleotide sequence ID" value="NZ_BOOV01000007.1"/>
</dbReference>
<organism evidence="2 3">
    <name type="scientific">Sphaerisporangium siamense</name>
    <dbReference type="NCBI Taxonomy" id="795645"/>
    <lineage>
        <taxon>Bacteria</taxon>
        <taxon>Bacillati</taxon>
        <taxon>Actinomycetota</taxon>
        <taxon>Actinomycetes</taxon>
        <taxon>Streptosporangiales</taxon>
        <taxon>Streptosporangiaceae</taxon>
        <taxon>Sphaerisporangium</taxon>
    </lineage>
</organism>
<protein>
    <recommendedName>
        <fullName evidence="4">Plasmid replication, integration and excision activator</fullName>
    </recommendedName>
</protein>
<evidence type="ECO:0008006" key="4">
    <source>
        <dbReference type="Google" id="ProtNLM"/>
    </source>
</evidence>
<sequence length="145" mass="15607">MGIRGAIPIRFEDVFPNGCFMVGEVDQVKDFEASTATKPVYARDKTTGEFVWQVTVIDCDPDAREKTVKVKITSPVQPVPPAAMPGLPFIPVEFGQLAVTPYVNGNGRLTYSVKAREMRAPRNANSTPAASAAVKHTNVSGKEAA</sequence>
<accession>A0A7W7D8E3</accession>
<proteinExistence type="predicted"/>